<dbReference type="InterPro" id="IPR011037">
    <property type="entry name" value="Pyrv_Knase-like_insert_dom_sf"/>
</dbReference>
<dbReference type="Proteomes" id="UP001596353">
    <property type="component" value="Unassembled WGS sequence"/>
</dbReference>
<dbReference type="InterPro" id="IPR005303">
    <property type="entry name" value="MOCOS_middle"/>
</dbReference>
<organism evidence="2 3">
    <name type="scientific">Sulfitobacter porphyrae</name>
    <dbReference type="NCBI Taxonomy" id="1246864"/>
    <lineage>
        <taxon>Bacteria</taxon>
        <taxon>Pseudomonadati</taxon>
        <taxon>Pseudomonadota</taxon>
        <taxon>Alphaproteobacteria</taxon>
        <taxon>Rhodobacterales</taxon>
        <taxon>Roseobacteraceae</taxon>
        <taxon>Sulfitobacter</taxon>
    </lineage>
</organism>
<sequence length="246" mass="27203">MTTLVQLFRHPLKSHGREELQSVTLTAGQAMPFDRLWAVAHDHSRADGSEWARCVNFSIGTKAPKLAAINAVLAEDGKTLTLSHPERPDLTFQPDSEAARLIEWVLPLVPQDRALPDRILRLAERGFTDTPFPSVSLCNLASHRAVADKAGVALSNLRWRGNIWFDTGTAWDEFNWIGKDVAIGGALLRVREPIRRCLHTAANPETGERDVDTLGILNSWDHQDFGVYAEVIQSGQVAIGDAIEVK</sequence>
<dbReference type="Pfam" id="PF03473">
    <property type="entry name" value="MOSC"/>
    <property type="match status" value="1"/>
</dbReference>
<dbReference type="Gene3D" id="2.40.33.20">
    <property type="entry name" value="PK beta-barrel domain-like"/>
    <property type="match status" value="1"/>
</dbReference>
<evidence type="ECO:0000259" key="1">
    <source>
        <dbReference type="PROSITE" id="PS51340"/>
    </source>
</evidence>
<dbReference type="InterPro" id="IPR005302">
    <property type="entry name" value="MoCF_Sase_C"/>
</dbReference>
<reference evidence="3" key="1">
    <citation type="journal article" date="2019" name="Int. J. Syst. Evol. Microbiol.">
        <title>The Global Catalogue of Microorganisms (GCM) 10K type strain sequencing project: providing services to taxonomists for standard genome sequencing and annotation.</title>
        <authorList>
            <consortium name="The Broad Institute Genomics Platform"/>
            <consortium name="The Broad Institute Genome Sequencing Center for Infectious Disease"/>
            <person name="Wu L."/>
            <person name="Ma J."/>
        </authorList>
    </citation>
    <scope>NUCLEOTIDE SEQUENCE [LARGE SCALE GENOMIC DNA]</scope>
    <source>
        <strain evidence="3">CCUG 66188</strain>
    </source>
</reference>
<name>A0ABW2AZC5_9RHOB</name>
<feature type="domain" description="MOSC" evidence="1">
    <location>
        <begin position="109"/>
        <end position="246"/>
    </location>
</feature>
<protein>
    <submittedName>
        <fullName evidence="2">MOSC domain-containing protein</fullName>
    </submittedName>
</protein>
<evidence type="ECO:0000313" key="3">
    <source>
        <dbReference type="Proteomes" id="UP001596353"/>
    </source>
</evidence>
<gene>
    <name evidence="2" type="ORF">ACFQFQ_03605</name>
</gene>
<dbReference type="SUPFAM" id="SSF50800">
    <property type="entry name" value="PK beta-barrel domain-like"/>
    <property type="match status" value="1"/>
</dbReference>
<proteinExistence type="predicted"/>
<accession>A0ABW2AZC5</accession>
<dbReference type="Pfam" id="PF03476">
    <property type="entry name" value="MOSC_N"/>
    <property type="match status" value="1"/>
</dbReference>
<dbReference type="PROSITE" id="PS51340">
    <property type="entry name" value="MOSC"/>
    <property type="match status" value="1"/>
</dbReference>
<evidence type="ECO:0000313" key="2">
    <source>
        <dbReference type="EMBL" id="MFC6758800.1"/>
    </source>
</evidence>
<dbReference type="EMBL" id="JBHSWG010000001">
    <property type="protein sequence ID" value="MFC6758800.1"/>
    <property type="molecule type" value="Genomic_DNA"/>
</dbReference>
<keyword evidence="3" id="KW-1185">Reference proteome</keyword>
<comment type="caution">
    <text evidence="2">The sequence shown here is derived from an EMBL/GenBank/DDBJ whole genome shotgun (WGS) entry which is preliminary data.</text>
</comment>